<accession>A0A382EJC5</accession>
<dbReference type="PANTHER" id="PTHR44379">
    <property type="entry name" value="OXIDOREDUCTASE WITH IRON-SULFUR SUBUNIT"/>
    <property type="match status" value="1"/>
</dbReference>
<keyword evidence="4" id="KW-0408">Iron</keyword>
<dbReference type="SUPFAM" id="SSF47741">
    <property type="entry name" value="CO dehydrogenase ISP C-domain like"/>
    <property type="match status" value="1"/>
</dbReference>
<evidence type="ECO:0000259" key="6">
    <source>
        <dbReference type="PROSITE" id="PS51085"/>
    </source>
</evidence>
<dbReference type="Pfam" id="PF00111">
    <property type="entry name" value="Fer2"/>
    <property type="match status" value="1"/>
</dbReference>
<name>A0A382EJC5_9ZZZZ</name>
<evidence type="ECO:0000256" key="4">
    <source>
        <dbReference type="ARBA" id="ARBA00023004"/>
    </source>
</evidence>
<evidence type="ECO:0000313" key="7">
    <source>
        <dbReference type="EMBL" id="SVB50828.1"/>
    </source>
</evidence>
<dbReference type="GO" id="GO:0046872">
    <property type="term" value="F:metal ion binding"/>
    <property type="evidence" value="ECO:0007669"/>
    <property type="project" value="UniProtKB-KW"/>
</dbReference>
<feature type="domain" description="2Fe-2S ferredoxin-type" evidence="6">
    <location>
        <begin position="4"/>
        <end position="80"/>
    </location>
</feature>
<dbReference type="SUPFAM" id="SSF54292">
    <property type="entry name" value="2Fe-2S ferredoxin-like"/>
    <property type="match status" value="1"/>
</dbReference>
<keyword evidence="2" id="KW-0479">Metal-binding</keyword>
<dbReference type="PROSITE" id="PS51085">
    <property type="entry name" value="2FE2S_FER_2"/>
    <property type="match status" value="1"/>
</dbReference>
<sequence>MSKHTVTIELNGSSITREVDSRLLLVHFLREELEMTGTHIGCDTSHCGACTVLIDGRSVKSCTLFTMQANGKSLTTIEGMETEGKLHPLQEGFHEEHGLQCGFCTSGMIMRAAELLEKNPNPNEEEIRWGISGNLC</sequence>
<dbReference type="GO" id="GO:0016491">
    <property type="term" value="F:oxidoreductase activity"/>
    <property type="evidence" value="ECO:0007669"/>
    <property type="project" value="UniProtKB-KW"/>
</dbReference>
<dbReference type="EMBL" id="UINC01044840">
    <property type="protein sequence ID" value="SVB50828.1"/>
    <property type="molecule type" value="Genomic_DNA"/>
</dbReference>
<feature type="non-terminal residue" evidence="7">
    <location>
        <position position="136"/>
    </location>
</feature>
<dbReference type="InterPro" id="IPR051452">
    <property type="entry name" value="Diverse_Oxidoreductases"/>
</dbReference>
<evidence type="ECO:0000256" key="3">
    <source>
        <dbReference type="ARBA" id="ARBA00023002"/>
    </source>
</evidence>
<proteinExistence type="predicted"/>
<dbReference type="PANTHER" id="PTHR44379:SF5">
    <property type="entry name" value="OXIDOREDUCTASE WITH IRON-SULFUR SUBUNIT"/>
    <property type="match status" value="1"/>
</dbReference>
<dbReference type="Gene3D" id="3.10.20.30">
    <property type="match status" value="1"/>
</dbReference>
<dbReference type="InterPro" id="IPR036010">
    <property type="entry name" value="2Fe-2S_ferredoxin-like_sf"/>
</dbReference>
<dbReference type="InterPro" id="IPR036884">
    <property type="entry name" value="2Fe-2S-bd_dom_sf"/>
</dbReference>
<gene>
    <name evidence="7" type="ORF">METZ01_LOCUS203682</name>
</gene>
<dbReference type="InterPro" id="IPR012675">
    <property type="entry name" value="Beta-grasp_dom_sf"/>
</dbReference>
<protein>
    <recommendedName>
        <fullName evidence="6">2Fe-2S ferredoxin-type domain-containing protein</fullName>
    </recommendedName>
</protein>
<reference evidence="7" key="1">
    <citation type="submission" date="2018-05" db="EMBL/GenBank/DDBJ databases">
        <authorList>
            <person name="Lanie J.A."/>
            <person name="Ng W.-L."/>
            <person name="Kazmierczak K.M."/>
            <person name="Andrzejewski T.M."/>
            <person name="Davidsen T.M."/>
            <person name="Wayne K.J."/>
            <person name="Tettelin H."/>
            <person name="Glass J.I."/>
            <person name="Rusch D."/>
            <person name="Podicherti R."/>
            <person name="Tsui H.-C.T."/>
            <person name="Winkler M.E."/>
        </authorList>
    </citation>
    <scope>NUCLEOTIDE SEQUENCE</scope>
</reference>
<dbReference type="Pfam" id="PF01799">
    <property type="entry name" value="Fer2_2"/>
    <property type="match status" value="1"/>
</dbReference>
<dbReference type="GO" id="GO:0051537">
    <property type="term" value="F:2 iron, 2 sulfur cluster binding"/>
    <property type="evidence" value="ECO:0007669"/>
    <property type="project" value="UniProtKB-KW"/>
</dbReference>
<keyword evidence="5" id="KW-0411">Iron-sulfur</keyword>
<evidence type="ECO:0000256" key="5">
    <source>
        <dbReference type="ARBA" id="ARBA00023014"/>
    </source>
</evidence>
<evidence type="ECO:0000256" key="1">
    <source>
        <dbReference type="ARBA" id="ARBA00022714"/>
    </source>
</evidence>
<evidence type="ECO:0000256" key="2">
    <source>
        <dbReference type="ARBA" id="ARBA00022723"/>
    </source>
</evidence>
<dbReference type="FunFam" id="3.10.20.30:FF:000020">
    <property type="entry name" value="Xanthine dehydrogenase iron-sulfur subunit"/>
    <property type="match status" value="1"/>
</dbReference>
<dbReference type="InterPro" id="IPR001041">
    <property type="entry name" value="2Fe-2S_ferredoxin-type"/>
</dbReference>
<organism evidence="7">
    <name type="scientific">marine metagenome</name>
    <dbReference type="NCBI Taxonomy" id="408172"/>
    <lineage>
        <taxon>unclassified sequences</taxon>
        <taxon>metagenomes</taxon>
        <taxon>ecological metagenomes</taxon>
    </lineage>
</organism>
<keyword evidence="3" id="KW-0560">Oxidoreductase</keyword>
<dbReference type="InterPro" id="IPR002888">
    <property type="entry name" value="2Fe-2S-bd"/>
</dbReference>
<dbReference type="Gene3D" id="1.10.150.120">
    <property type="entry name" value="[2Fe-2S]-binding domain"/>
    <property type="match status" value="1"/>
</dbReference>
<dbReference type="AlphaFoldDB" id="A0A382EJC5"/>
<keyword evidence="1" id="KW-0001">2Fe-2S</keyword>